<dbReference type="RefSeq" id="XP_764963.1">
    <property type="nucleotide sequence ID" value="XM_759870.1"/>
</dbReference>
<dbReference type="VEuPathDB" id="PiroplasmaDB:TpMuguga_02g00397"/>
<evidence type="ECO:0000313" key="3">
    <source>
        <dbReference type="Proteomes" id="UP000001949"/>
    </source>
</evidence>
<keyword evidence="1" id="KW-0472">Membrane</keyword>
<dbReference type="OMA" id="TINAFFI"/>
<dbReference type="eggNOG" id="ENOG502QXEC">
    <property type="taxonomic scope" value="Eukaryota"/>
</dbReference>
<dbReference type="InParanoid" id="Q4N593"/>
<sequence>MCIYFFNFVFYKIFIIFVLLCCSIFIPKVTLLKQNFHIFNFAKCIRIYSEPNGVLRDILNKPSLTHNFLHRFAIFSSSPVNRRNYTNPKNNNNCYSFVPYNTLNSTNKLPFPSFNKIELRPIEYTKNDSELSHSRNTFSRVYLLESIKNWFLDEVVGWYVPPMPIGEKASYILKKEGPLQSDEDRKALLDKIGATEDDSVYTVFNKYRNFIKNKPKISYTDLNDYFLGYVRRAFVEDLEKMERAASQGLKSWTEYWRPNRKEKPVFDDDSVLSVQDKSFLTWFVPAKEAEQRLTQLQKKRRRYFGINTRRFRGLIRITKDFKSRLTKCSTTMIPLFLLGLVPKLGSWSIGISSIVAAKIIYGDRKNYRTQFLDTEKYLLKSEYDRSETVKTLATLFIVALHTTIGYVTSTLVNFYTRIGSILSPETINAFFINLQLTLCSLIYDTSEMTFEEKVKLANGTLGLEQPESQSNPPSSE</sequence>
<reference evidence="2 3" key="1">
    <citation type="journal article" date="2005" name="Science">
        <title>Genome sequence of Theileria parva, a bovine pathogen that transforms lymphocytes.</title>
        <authorList>
            <person name="Gardner M.J."/>
            <person name="Bishop R."/>
            <person name="Shah T."/>
            <person name="de Villiers E.P."/>
            <person name="Carlton J.M."/>
            <person name="Hall N."/>
            <person name="Ren Q."/>
            <person name="Paulsen I.T."/>
            <person name="Pain A."/>
            <person name="Berriman M."/>
            <person name="Wilson R.J.M."/>
            <person name="Sato S."/>
            <person name="Ralph S.A."/>
            <person name="Mann D.J."/>
            <person name="Xiong Z."/>
            <person name="Shallom S.J."/>
            <person name="Weidman J."/>
            <person name="Jiang L."/>
            <person name="Lynn J."/>
            <person name="Weaver B."/>
            <person name="Shoaibi A."/>
            <person name="Domingo A.R."/>
            <person name="Wasawo D."/>
            <person name="Crabtree J."/>
            <person name="Wortman J.R."/>
            <person name="Haas B."/>
            <person name="Angiuoli S.V."/>
            <person name="Creasy T.H."/>
            <person name="Lu C."/>
            <person name="Suh B."/>
            <person name="Silva J.C."/>
            <person name="Utterback T.R."/>
            <person name="Feldblyum T.V."/>
            <person name="Pertea M."/>
            <person name="Allen J."/>
            <person name="Nierman W.C."/>
            <person name="Taracha E.L.N."/>
            <person name="Salzberg S.L."/>
            <person name="White O.R."/>
            <person name="Fitzhugh H.A."/>
            <person name="Morzaria S."/>
            <person name="Venter J.C."/>
            <person name="Fraser C.M."/>
            <person name="Nene V."/>
        </authorList>
    </citation>
    <scope>NUCLEOTIDE SEQUENCE [LARGE SCALE GENOMIC DNA]</scope>
    <source>
        <strain evidence="2 3">Muguga</strain>
    </source>
</reference>
<gene>
    <name evidence="2" type="ordered locus">TP02_0397</name>
</gene>
<dbReference type="AlphaFoldDB" id="Q4N593"/>
<evidence type="ECO:0000313" key="2">
    <source>
        <dbReference type="EMBL" id="EAN32680.1"/>
    </source>
</evidence>
<keyword evidence="1" id="KW-0812">Transmembrane</keyword>
<comment type="caution">
    <text evidence="2">The sequence shown here is derived from an EMBL/GenBank/DDBJ whole genome shotgun (WGS) entry which is preliminary data.</text>
</comment>
<organism evidence="2 3">
    <name type="scientific">Theileria parva</name>
    <name type="common">East coast fever infection agent</name>
    <dbReference type="NCBI Taxonomy" id="5875"/>
    <lineage>
        <taxon>Eukaryota</taxon>
        <taxon>Sar</taxon>
        <taxon>Alveolata</taxon>
        <taxon>Apicomplexa</taxon>
        <taxon>Aconoidasida</taxon>
        <taxon>Piroplasmida</taxon>
        <taxon>Theileriidae</taxon>
        <taxon>Theileria</taxon>
    </lineage>
</organism>
<feature type="transmembrane region" description="Helical" evidence="1">
    <location>
        <begin position="6"/>
        <end position="26"/>
    </location>
</feature>
<keyword evidence="3" id="KW-1185">Reference proteome</keyword>
<evidence type="ECO:0000256" key="1">
    <source>
        <dbReference type="SAM" id="Phobius"/>
    </source>
</evidence>
<proteinExistence type="predicted"/>
<dbReference type="Proteomes" id="UP000001949">
    <property type="component" value="Unassembled WGS sequence"/>
</dbReference>
<dbReference type="KEGG" id="tpv:TP02_0397"/>
<name>Q4N593_THEPA</name>
<dbReference type="GeneID" id="3502215"/>
<accession>Q4N593</accession>
<dbReference type="EMBL" id="AAGK01000002">
    <property type="protein sequence ID" value="EAN32680.1"/>
    <property type="molecule type" value="Genomic_DNA"/>
</dbReference>
<protein>
    <submittedName>
        <fullName evidence="2">Uncharacterized protein</fullName>
    </submittedName>
</protein>
<keyword evidence="1" id="KW-1133">Transmembrane helix</keyword>